<dbReference type="OrthoDB" id="3068303at2759"/>
<comment type="caution">
    <text evidence="1">The sequence shown here is derived from an EMBL/GenBank/DDBJ whole genome shotgun (WGS) entry which is preliminary data.</text>
</comment>
<dbReference type="CDD" id="cd00303">
    <property type="entry name" value="retropepsin_like"/>
    <property type="match status" value="1"/>
</dbReference>
<dbReference type="EMBL" id="LUEZ02000032">
    <property type="protein sequence ID" value="RDB26460.1"/>
    <property type="molecule type" value="Genomic_DNA"/>
</dbReference>
<dbReference type="AlphaFoldDB" id="A0A369JYZ8"/>
<evidence type="ECO:0008006" key="3">
    <source>
        <dbReference type="Google" id="ProtNLM"/>
    </source>
</evidence>
<proteinExistence type="predicted"/>
<organism evidence="1 2">
    <name type="scientific">Hypsizygus marmoreus</name>
    <name type="common">White beech mushroom</name>
    <name type="synonym">Agaricus marmoreus</name>
    <dbReference type="NCBI Taxonomy" id="39966"/>
    <lineage>
        <taxon>Eukaryota</taxon>
        <taxon>Fungi</taxon>
        <taxon>Dikarya</taxon>
        <taxon>Basidiomycota</taxon>
        <taxon>Agaricomycotina</taxon>
        <taxon>Agaricomycetes</taxon>
        <taxon>Agaricomycetidae</taxon>
        <taxon>Agaricales</taxon>
        <taxon>Tricholomatineae</taxon>
        <taxon>Lyophyllaceae</taxon>
        <taxon>Hypsizygus</taxon>
    </lineage>
</organism>
<dbReference type="Proteomes" id="UP000076154">
    <property type="component" value="Unassembled WGS sequence"/>
</dbReference>
<protein>
    <recommendedName>
        <fullName evidence="3">Peptidase A2 domain-containing protein</fullName>
    </recommendedName>
</protein>
<reference evidence="1" key="1">
    <citation type="submission" date="2018-04" db="EMBL/GenBank/DDBJ databases">
        <title>Whole genome sequencing of Hypsizygus marmoreus.</title>
        <authorList>
            <person name="Choi I.-G."/>
            <person name="Min B."/>
            <person name="Kim J.-G."/>
            <person name="Kim S."/>
            <person name="Oh Y.-L."/>
            <person name="Kong W.-S."/>
            <person name="Park H."/>
            <person name="Jeong J."/>
            <person name="Song E.-S."/>
        </authorList>
    </citation>
    <scope>NUCLEOTIDE SEQUENCE [LARGE SCALE GENOMIC DNA]</scope>
    <source>
        <strain evidence="1">51987-8</strain>
    </source>
</reference>
<evidence type="ECO:0000313" key="2">
    <source>
        <dbReference type="Proteomes" id="UP000076154"/>
    </source>
</evidence>
<name>A0A369JYZ8_HYPMA</name>
<dbReference type="InParanoid" id="A0A369JYZ8"/>
<keyword evidence="2" id="KW-1185">Reference proteome</keyword>
<sequence>MGISVLSCRGWVGNTKNPSIDLRLDSGADITLISEEYYRSLISPPAMQQGLKMKLWQLMDKHASLKGFVRMPIFIMDGNGELIETEAEAYIVPGMTVPILLGEDYHLTYDINIARNTENGTSIHFAGTKYSIWVTNAEKTADFNKLRPSAYLSAHFVKAKIHRRNQAKRRK</sequence>
<evidence type="ECO:0000313" key="1">
    <source>
        <dbReference type="EMBL" id="RDB26460.1"/>
    </source>
</evidence>
<gene>
    <name evidence="1" type="ORF">Hypma_006020</name>
</gene>
<dbReference type="STRING" id="39966.A0A369JYZ8"/>
<accession>A0A369JYZ8</accession>